<dbReference type="Pfam" id="PF04616">
    <property type="entry name" value="Glyco_hydro_43"/>
    <property type="match status" value="1"/>
</dbReference>
<dbReference type="Proteomes" id="UP000621560">
    <property type="component" value="Unassembled WGS sequence"/>
</dbReference>
<organism evidence="7 8">
    <name type="scientific">Paenibacillus sabuli</name>
    <dbReference type="NCBI Taxonomy" id="2772509"/>
    <lineage>
        <taxon>Bacteria</taxon>
        <taxon>Bacillati</taxon>
        <taxon>Bacillota</taxon>
        <taxon>Bacilli</taxon>
        <taxon>Bacillales</taxon>
        <taxon>Paenibacillaceae</taxon>
        <taxon>Paenibacillus</taxon>
    </lineage>
</organism>
<keyword evidence="8" id="KW-1185">Reference proteome</keyword>
<evidence type="ECO:0000256" key="5">
    <source>
        <dbReference type="PIRSR" id="PIRSR606710-2"/>
    </source>
</evidence>
<evidence type="ECO:0000313" key="7">
    <source>
        <dbReference type="EMBL" id="MBD2845690.1"/>
    </source>
</evidence>
<dbReference type="EMBL" id="JACXIZ010000017">
    <property type="protein sequence ID" value="MBD2845690.1"/>
    <property type="molecule type" value="Genomic_DNA"/>
</dbReference>
<dbReference type="SUPFAM" id="SSF75005">
    <property type="entry name" value="Arabinanase/levansucrase/invertase"/>
    <property type="match status" value="1"/>
</dbReference>
<feature type="site" description="Important for catalytic activity, responsible for pKa modulation of the active site Glu and correct orientation of both the proton donor and substrate" evidence="5">
    <location>
        <position position="129"/>
    </location>
</feature>
<dbReference type="RefSeq" id="WP_190917512.1">
    <property type="nucleotide sequence ID" value="NZ_JACXIZ010000017.1"/>
</dbReference>
<name>A0A927BTX1_9BACL</name>
<dbReference type="InterPro" id="IPR023296">
    <property type="entry name" value="Glyco_hydro_beta-prop_sf"/>
</dbReference>
<dbReference type="AlphaFoldDB" id="A0A927BTX1"/>
<keyword evidence="3 6" id="KW-0378">Hydrolase</keyword>
<comment type="similarity">
    <text evidence="2 6">Belongs to the glycosyl hydrolase 43 family.</text>
</comment>
<dbReference type="GO" id="GO:0004553">
    <property type="term" value="F:hydrolase activity, hydrolyzing O-glycosyl compounds"/>
    <property type="evidence" value="ECO:0007669"/>
    <property type="project" value="InterPro"/>
</dbReference>
<dbReference type="Gene3D" id="2.115.10.20">
    <property type="entry name" value="Glycosyl hydrolase domain, family 43"/>
    <property type="match status" value="1"/>
</dbReference>
<dbReference type="PANTHER" id="PTHR43301">
    <property type="entry name" value="ARABINAN ENDO-1,5-ALPHA-L-ARABINOSIDASE"/>
    <property type="match status" value="1"/>
</dbReference>
<evidence type="ECO:0000256" key="6">
    <source>
        <dbReference type="RuleBase" id="RU361187"/>
    </source>
</evidence>
<accession>A0A927BTX1</accession>
<dbReference type="GO" id="GO:0005975">
    <property type="term" value="P:carbohydrate metabolic process"/>
    <property type="evidence" value="ECO:0007669"/>
    <property type="project" value="InterPro"/>
</dbReference>
<evidence type="ECO:0000256" key="2">
    <source>
        <dbReference type="ARBA" id="ARBA00009865"/>
    </source>
</evidence>
<evidence type="ECO:0000256" key="3">
    <source>
        <dbReference type="ARBA" id="ARBA00022801"/>
    </source>
</evidence>
<reference evidence="7" key="1">
    <citation type="submission" date="2020-09" db="EMBL/GenBank/DDBJ databases">
        <title>A novel bacterium of genus Paenibacillus, isolated from South China Sea.</title>
        <authorList>
            <person name="Huang H."/>
            <person name="Mo K."/>
            <person name="Hu Y."/>
        </authorList>
    </citation>
    <scope>NUCLEOTIDE SEQUENCE</scope>
    <source>
        <strain evidence="7">IB182496</strain>
    </source>
</reference>
<evidence type="ECO:0000313" key="8">
    <source>
        <dbReference type="Proteomes" id="UP000621560"/>
    </source>
</evidence>
<dbReference type="CDD" id="cd08981">
    <property type="entry name" value="GH43_Bt1873-like"/>
    <property type="match status" value="1"/>
</dbReference>
<comment type="caution">
    <text evidence="7">The sequence shown here is derived from an EMBL/GenBank/DDBJ whole genome shotgun (WGS) entry which is preliminary data.</text>
</comment>
<comment type="pathway">
    <text evidence="1">Glycan metabolism; L-arabinan degradation.</text>
</comment>
<protein>
    <submittedName>
        <fullName evidence="7">Family 43 glycosylhydrolase</fullName>
    </submittedName>
</protein>
<dbReference type="InterPro" id="IPR050727">
    <property type="entry name" value="GH43_arabinanases"/>
</dbReference>
<gene>
    <name evidence="7" type="ORF">IDH44_10860</name>
</gene>
<sequence length="296" mass="33350">MEAWKLADIQIRDPFVLPLEREGRYYLYGSTDKNIWGKGTGFDAYVSADLQTWEGPHPIFRPEAGFYSDTNFWAPEVYAYGGRYYMFATFRRKDNDRLGTAVLAADGPLGPFVPHSEGPVTPEGWSSLDGSLHVDEAGQPWMVFCHEWQQVGDGEVCAVRLSADLRRAEGEPQLLYRASEAPWTTPFESARFPEQTNYVTDGPYMLRLADGSLQLLWASFIDGRYALGIARSSTGLLAGPWVQEEEPLYRSDGGHAMVFRSFDGRLMLAIHSPNKTPNERPHLLELAEHAGRLQLR</sequence>
<dbReference type="InterPro" id="IPR006710">
    <property type="entry name" value="Glyco_hydro_43"/>
</dbReference>
<evidence type="ECO:0000256" key="4">
    <source>
        <dbReference type="ARBA" id="ARBA00023295"/>
    </source>
</evidence>
<evidence type="ECO:0000256" key="1">
    <source>
        <dbReference type="ARBA" id="ARBA00004834"/>
    </source>
</evidence>
<keyword evidence="4 6" id="KW-0326">Glycosidase</keyword>
<dbReference type="PANTHER" id="PTHR43301:SF3">
    <property type="entry name" value="ARABINAN ENDO-1,5-ALPHA-L-ARABINOSIDASE A-RELATED"/>
    <property type="match status" value="1"/>
</dbReference>
<proteinExistence type="inferred from homology"/>